<organism evidence="3 4">
    <name type="scientific">Candidatus Enterenecus faecium</name>
    <dbReference type="NCBI Taxonomy" id="2840780"/>
    <lineage>
        <taxon>Bacteria</taxon>
        <taxon>Bacillati</taxon>
        <taxon>Bacillota</taxon>
        <taxon>Clostridia</taxon>
        <taxon>Eubacteriales</taxon>
        <taxon>Candidatus Enterenecus</taxon>
    </lineage>
</organism>
<dbReference type="InterPro" id="IPR025962">
    <property type="entry name" value="SdpI/YhfL"/>
</dbReference>
<evidence type="ECO:0000259" key="2">
    <source>
        <dbReference type="Pfam" id="PF07853"/>
    </source>
</evidence>
<dbReference type="AlphaFoldDB" id="A0A9D1CGN7"/>
<accession>A0A9D1CGN7</accession>
<protein>
    <submittedName>
        <fullName evidence="3">SdpI family protein</fullName>
    </submittedName>
</protein>
<dbReference type="Pfam" id="PF07853">
    <property type="entry name" value="DUF1648"/>
    <property type="match status" value="1"/>
</dbReference>
<dbReference type="PANTHER" id="PTHR37810:SF5">
    <property type="entry name" value="IMMUNITY PROTEIN SDPI"/>
    <property type="match status" value="1"/>
</dbReference>
<feature type="transmembrane region" description="Helical" evidence="1">
    <location>
        <begin position="181"/>
        <end position="198"/>
    </location>
</feature>
<feature type="domain" description="DUF1648" evidence="2">
    <location>
        <begin position="15"/>
        <end position="59"/>
    </location>
</feature>
<name>A0A9D1CGN7_9FIRM</name>
<feature type="transmembrane region" description="Helical" evidence="1">
    <location>
        <begin position="12"/>
        <end position="31"/>
    </location>
</feature>
<dbReference type="PANTHER" id="PTHR37810">
    <property type="entry name" value="IMMUNITY PROTEIN SDPI"/>
    <property type="match status" value="1"/>
</dbReference>
<feature type="transmembrane region" description="Helical" evidence="1">
    <location>
        <begin position="128"/>
        <end position="148"/>
    </location>
</feature>
<evidence type="ECO:0000256" key="1">
    <source>
        <dbReference type="SAM" id="Phobius"/>
    </source>
</evidence>
<keyword evidence="1" id="KW-0472">Membrane</keyword>
<evidence type="ECO:0000313" key="3">
    <source>
        <dbReference type="EMBL" id="HIQ60742.1"/>
    </source>
</evidence>
<dbReference type="InterPro" id="IPR012867">
    <property type="entry name" value="DUF1648"/>
</dbReference>
<evidence type="ECO:0000313" key="4">
    <source>
        <dbReference type="Proteomes" id="UP000886879"/>
    </source>
</evidence>
<gene>
    <name evidence="3" type="ORF">IAD31_03980</name>
</gene>
<comment type="caution">
    <text evidence="3">The sequence shown here is derived from an EMBL/GenBank/DDBJ whole genome shotgun (WGS) entry which is preliminary data.</text>
</comment>
<keyword evidence="1" id="KW-1133">Transmembrane helix</keyword>
<reference evidence="3" key="2">
    <citation type="journal article" date="2021" name="PeerJ">
        <title>Extensive microbial diversity within the chicken gut microbiome revealed by metagenomics and culture.</title>
        <authorList>
            <person name="Gilroy R."/>
            <person name="Ravi A."/>
            <person name="Getino M."/>
            <person name="Pursley I."/>
            <person name="Horton D.L."/>
            <person name="Alikhan N.F."/>
            <person name="Baker D."/>
            <person name="Gharbi K."/>
            <person name="Hall N."/>
            <person name="Watson M."/>
            <person name="Adriaenssens E.M."/>
            <person name="Foster-Nyarko E."/>
            <person name="Jarju S."/>
            <person name="Secka A."/>
            <person name="Antonio M."/>
            <person name="Oren A."/>
            <person name="Chaudhuri R.R."/>
            <person name="La Ragione R."/>
            <person name="Hildebrand F."/>
            <person name="Pallen M.J."/>
        </authorList>
    </citation>
    <scope>NUCLEOTIDE SEQUENCE</scope>
    <source>
        <strain evidence="3">ChiGjej2B2-12916</strain>
    </source>
</reference>
<keyword evidence="1" id="KW-0812">Transmembrane</keyword>
<dbReference type="GO" id="GO:0009636">
    <property type="term" value="P:response to toxic substance"/>
    <property type="evidence" value="ECO:0007669"/>
    <property type="project" value="TreeGrafter"/>
</dbReference>
<feature type="transmembrane region" description="Helical" evidence="1">
    <location>
        <begin position="56"/>
        <end position="74"/>
    </location>
</feature>
<feature type="transmembrane region" description="Helical" evidence="1">
    <location>
        <begin position="204"/>
        <end position="224"/>
    </location>
</feature>
<dbReference type="EMBL" id="DVFO01000038">
    <property type="protein sequence ID" value="HIQ60742.1"/>
    <property type="molecule type" value="Genomic_DNA"/>
</dbReference>
<dbReference type="Proteomes" id="UP000886879">
    <property type="component" value="Unassembled WGS sequence"/>
</dbReference>
<dbReference type="Pfam" id="PF13630">
    <property type="entry name" value="SdpI"/>
    <property type="match status" value="1"/>
</dbReference>
<sequence>MKHKETTDSVVPDLVIAAVPFLVYASVYRSLPSEIPVHYSFDGIADRFVSKLSVEALLLCSLGYCGCLLGVLLRKMVLAMGKTQENSNTQTTAKLMTYNQTFLTIFFSALSLYFISVMLQNSVPDTLFILRTAYLVLSVLLIIIGNYLPKLKINRVSGVKTKYSQSSDDAWMRSQRFGGRLLAIGGSASLILCLISGVSAKSAVVLSTVMFGLVILGLLVFSVVKGRKHLTR</sequence>
<reference evidence="3" key="1">
    <citation type="submission" date="2020-10" db="EMBL/GenBank/DDBJ databases">
        <authorList>
            <person name="Gilroy R."/>
        </authorList>
    </citation>
    <scope>NUCLEOTIDE SEQUENCE</scope>
    <source>
        <strain evidence="3">ChiGjej2B2-12916</strain>
    </source>
</reference>
<dbReference type="PIRSF" id="PIRSF038959">
    <property type="entry name" value="SdpI"/>
    <property type="match status" value="1"/>
</dbReference>
<dbReference type="InterPro" id="IPR026272">
    <property type="entry name" value="SdpI"/>
</dbReference>
<feature type="transmembrane region" description="Helical" evidence="1">
    <location>
        <begin position="95"/>
        <end position="116"/>
    </location>
</feature>
<proteinExistence type="predicted"/>